<keyword evidence="8" id="KW-0862">Zinc</keyword>
<evidence type="ECO:0000259" key="12">
    <source>
        <dbReference type="PROSITE" id="PS51873"/>
    </source>
</evidence>
<name>A0AB34JGG9_PRYPA</name>
<dbReference type="CDD" id="cd20335">
    <property type="entry name" value="BRcat_RBR"/>
    <property type="match status" value="1"/>
</dbReference>
<evidence type="ECO:0000256" key="8">
    <source>
        <dbReference type="ARBA" id="ARBA00022833"/>
    </source>
</evidence>
<dbReference type="PROSITE" id="PS50089">
    <property type="entry name" value="ZF_RING_2"/>
    <property type="match status" value="1"/>
</dbReference>
<reference evidence="13 14" key="1">
    <citation type="journal article" date="2024" name="Science">
        <title>Giant polyketide synthase enzymes in the biosynthesis of giant marine polyether toxins.</title>
        <authorList>
            <person name="Fallon T.R."/>
            <person name="Shende V.V."/>
            <person name="Wierzbicki I.H."/>
            <person name="Pendleton A.L."/>
            <person name="Watervoot N.F."/>
            <person name="Auber R.P."/>
            <person name="Gonzalez D.J."/>
            <person name="Wisecaver J.H."/>
            <person name="Moore B.S."/>
        </authorList>
    </citation>
    <scope>NUCLEOTIDE SEQUENCE [LARGE SCALE GENOMIC DNA]</scope>
    <source>
        <strain evidence="13 14">12B1</strain>
    </source>
</reference>
<organism evidence="13 14">
    <name type="scientific">Prymnesium parvum</name>
    <name type="common">Toxic golden alga</name>
    <dbReference type="NCBI Taxonomy" id="97485"/>
    <lineage>
        <taxon>Eukaryota</taxon>
        <taxon>Haptista</taxon>
        <taxon>Haptophyta</taxon>
        <taxon>Prymnesiophyceae</taxon>
        <taxon>Prymnesiales</taxon>
        <taxon>Prymnesiaceae</taxon>
        <taxon>Prymnesium</taxon>
    </lineage>
</organism>
<sequence length="486" mass="52613">MGYDDDADLARALSNSLDAACESSVGTEDELELVLAISSSEASAAPVAGGEEDDIELALALSLTHIASAASDPATRRAADQADQQSALDQAAPDASVYGLPEPLDPVIVGIPCPPEEWECEQPFAAASRPADEPPVWEAEIEEAVVGAEVQESIEAQLRAFTQIETDRAILAAIISAEMEAEAINESVESDASLAAGLAVLEKEEAAARRADEIGPTFECAICFDELPRLGGYELKGCGHLFCLKCLLGHVESKVGDGEVDKESLRCPTCTSSLDLKDVHAITWGQGRDDVWKRFETILDEREVEALVRHGSARRCPASTCSYIFLWTAQDQRAYTCPQCESSFCLACEAAEGKVGRAHARMTCEQYVLKLATDAEEARKLEQWKRENGQAEARFRDLMKQEFEQGTTKPCPQCRQGITKNGGCHHHQCLHCRCKFCWNCGAFDAVQGKFVCGTTCSKSARCWWADWQLLGQNSAGASSSSGCAQQ</sequence>
<accession>A0AB34JGG9</accession>
<protein>
    <recommendedName>
        <fullName evidence="2">RBR-type E3 ubiquitin transferase</fullName>
        <ecNumber evidence="2">2.3.2.31</ecNumber>
    </recommendedName>
</protein>
<dbReference type="AlphaFoldDB" id="A0AB34JGG9"/>
<dbReference type="CDD" id="cd20336">
    <property type="entry name" value="Rcat_RBR"/>
    <property type="match status" value="1"/>
</dbReference>
<dbReference type="InterPro" id="IPR017907">
    <property type="entry name" value="Znf_RING_CS"/>
</dbReference>
<keyword evidence="7" id="KW-0833">Ubl conjugation pathway</keyword>
<evidence type="ECO:0000256" key="7">
    <source>
        <dbReference type="ARBA" id="ARBA00022786"/>
    </source>
</evidence>
<dbReference type="GO" id="GO:0061630">
    <property type="term" value="F:ubiquitin protein ligase activity"/>
    <property type="evidence" value="ECO:0007669"/>
    <property type="project" value="UniProtKB-EC"/>
</dbReference>
<dbReference type="SMART" id="SM00726">
    <property type="entry name" value="UIM"/>
    <property type="match status" value="3"/>
</dbReference>
<feature type="compositionally biased region" description="Low complexity" evidence="10">
    <location>
        <begin position="81"/>
        <end position="93"/>
    </location>
</feature>
<keyword evidence="4" id="KW-0479">Metal-binding</keyword>
<dbReference type="Gene3D" id="3.30.40.10">
    <property type="entry name" value="Zinc/RING finger domain, C3HC4 (zinc finger)"/>
    <property type="match status" value="1"/>
</dbReference>
<evidence type="ECO:0000256" key="3">
    <source>
        <dbReference type="ARBA" id="ARBA00022679"/>
    </source>
</evidence>
<evidence type="ECO:0000256" key="9">
    <source>
        <dbReference type="PROSITE-ProRule" id="PRU00175"/>
    </source>
</evidence>
<feature type="domain" description="RING-type" evidence="11">
    <location>
        <begin position="220"/>
        <end position="271"/>
    </location>
</feature>
<dbReference type="InterPro" id="IPR013083">
    <property type="entry name" value="Znf_RING/FYVE/PHD"/>
</dbReference>
<dbReference type="InterPro" id="IPR003903">
    <property type="entry name" value="UIM_dom"/>
</dbReference>
<dbReference type="SMART" id="SM00184">
    <property type="entry name" value="RING"/>
    <property type="match status" value="1"/>
</dbReference>
<dbReference type="InterPro" id="IPR018957">
    <property type="entry name" value="Znf_C3HC4_RING-type"/>
</dbReference>
<keyword evidence="6 9" id="KW-0863">Zinc-finger</keyword>
<evidence type="ECO:0000256" key="10">
    <source>
        <dbReference type="SAM" id="MobiDB-lite"/>
    </source>
</evidence>
<evidence type="ECO:0000256" key="6">
    <source>
        <dbReference type="ARBA" id="ARBA00022771"/>
    </source>
</evidence>
<keyword evidence="5" id="KW-0677">Repeat</keyword>
<dbReference type="GO" id="GO:0008270">
    <property type="term" value="F:zinc ion binding"/>
    <property type="evidence" value="ECO:0007669"/>
    <property type="project" value="UniProtKB-KW"/>
</dbReference>
<evidence type="ECO:0000256" key="4">
    <source>
        <dbReference type="ARBA" id="ARBA00022723"/>
    </source>
</evidence>
<evidence type="ECO:0000256" key="5">
    <source>
        <dbReference type="ARBA" id="ARBA00022737"/>
    </source>
</evidence>
<evidence type="ECO:0000256" key="1">
    <source>
        <dbReference type="ARBA" id="ARBA00001798"/>
    </source>
</evidence>
<dbReference type="PROSITE" id="PS00518">
    <property type="entry name" value="ZF_RING_1"/>
    <property type="match status" value="1"/>
</dbReference>
<comment type="catalytic activity">
    <reaction evidence="1">
        <text>[E2 ubiquitin-conjugating enzyme]-S-ubiquitinyl-L-cysteine + [acceptor protein]-L-lysine = [E2 ubiquitin-conjugating enzyme]-L-cysteine + [acceptor protein]-N(6)-ubiquitinyl-L-lysine.</text>
        <dbReference type="EC" id="2.3.2.31"/>
    </reaction>
</comment>
<dbReference type="InterPro" id="IPR001841">
    <property type="entry name" value="Znf_RING"/>
</dbReference>
<evidence type="ECO:0000259" key="11">
    <source>
        <dbReference type="PROSITE" id="PS50089"/>
    </source>
</evidence>
<keyword evidence="14" id="KW-1185">Reference proteome</keyword>
<evidence type="ECO:0000256" key="2">
    <source>
        <dbReference type="ARBA" id="ARBA00012251"/>
    </source>
</evidence>
<proteinExistence type="predicted"/>
<gene>
    <name evidence="13" type="ORF">AB1Y20_022226</name>
</gene>
<dbReference type="EC" id="2.3.2.31" evidence="2"/>
<dbReference type="Pfam" id="PF01485">
    <property type="entry name" value="IBR"/>
    <property type="match status" value="1"/>
</dbReference>
<comment type="caution">
    <text evidence="13">The sequence shown here is derived from an EMBL/GenBank/DDBJ whole genome shotgun (WGS) entry which is preliminary data.</text>
</comment>
<dbReference type="InterPro" id="IPR031127">
    <property type="entry name" value="E3_UB_ligase_RBR"/>
</dbReference>
<dbReference type="Gene3D" id="1.20.120.1750">
    <property type="match status" value="1"/>
</dbReference>
<dbReference type="Proteomes" id="UP001515480">
    <property type="component" value="Unassembled WGS sequence"/>
</dbReference>
<dbReference type="PROSITE" id="PS51873">
    <property type="entry name" value="TRIAD"/>
    <property type="match status" value="1"/>
</dbReference>
<dbReference type="Pfam" id="PF22191">
    <property type="entry name" value="IBR_1"/>
    <property type="match status" value="1"/>
</dbReference>
<evidence type="ECO:0000313" key="14">
    <source>
        <dbReference type="Proteomes" id="UP001515480"/>
    </source>
</evidence>
<feature type="domain" description="RING-type" evidence="12">
    <location>
        <begin position="216"/>
        <end position="460"/>
    </location>
</feature>
<feature type="region of interest" description="Disordered" evidence="10">
    <location>
        <begin position="71"/>
        <end position="93"/>
    </location>
</feature>
<evidence type="ECO:0000313" key="13">
    <source>
        <dbReference type="EMBL" id="KAL1520654.1"/>
    </source>
</evidence>
<dbReference type="GO" id="GO:0016567">
    <property type="term" value="P:protein ubiquitination"/>
    <property type="evidence" value="ECO:0007669"/>
    <property type="project" value="InterPro"/>
</dbReference>
<dbReference type="PANTHER" id="PTHR11685">
    <property type="entry name" value="RBR FAMILY RING FINGER AND IBR DOMAIN-CONTAINING"/>
    <property type="match status" value="1"/>
</dbReference>
<dbReference type="InterPro" id="IPR044066">
    <property type="entry name" value="TRIAD_supradom"/>
</dbReference>
<keyword evidence="3" id="KW-0808">Transferase</keyword>
<dbReference type="InterPro" id="IPR002867">
    <property type="entry name" value="IBR_dom"/>
</dbReference>
<dbReference type="Pfam" id="PF00097">
    <property type="entry name" value="zf-C3HC4"/>
    <property type="match status" value="1"/>
</dbReference>
<dbReference type="SMART" id="SM00647">
    <property type="entry name" value="IBR"/>
    <property type="match status" value="2"/>
</dbReference>
<dbReference type="SUPFAM" id="SSF57850">
    <property type="entry name" value="RING/U-box"/>
    <property type="match status" value="3"/>
</dbReference>
<dbReference type="EMBL" id="JBGBPQ010000008">
    <property type="protein sequence ID" value="KAL1520654.1"/>
    <property type="molecule type" value="Genomic_DNA"/>
</dbReference>